<dbReference type="AlphaFoldDB" id="A0A1I5ZC81"/>
<keyword evidence="4" id="KW-1185">Reference proteome</keyword>
<evidence type="ECO:0000256" key="2">
    <source>
        <dbReference type="ARBA" id="ARBA00023121"/>
    </source>
</evidence>
<name>A0A1I5ZC81_9BACI</name>
<sequence length="283" mass="31691">MRIFADSASDLPKSFFEENNVLLAPLRVHIEEDEYEDIISIDSSEVYAAIRAGKHPKTSQVSPELFLRLFEDLAKSGEEGLYIAFSSALSGTYSTAMMMREQLLETYPDLKLTIIDTQCASLGYGLVVKEVVRLRDEGMDAAQIIEKAHFHAEHMEHLFTVEDLDYLARGGRVSKASAFVGGLLNIKPLLHVEEGKLVPLEKIRGRKKVLKRMLDMMDERGDTISEQTIALCHSDDEATVLDLKQMIVERFNPKNIEIYSIGSTIGAHVGPGTMGLFFLNKRP</sequence>
<organism evidence="3 4">
    <name type="scientific">Psychrobacillus psychrotolerans</name>
    <dbReference type="NCBI Taxonomy" id="126156"/>
    <lineage>
        <taxon>Bacteria</taxon>
        <taxon>Bacillati</taxon>
        <taxon>Bacillota</taxon>
        <taxon>Bacilli</taxon>
        <taxon>Bacillales</taxon>
        <taxon>Bacillaceae</taxon>
        <taxon>Psychrobacillus</taxon>
    </lineage>
</organism>
<dbReference type="EMBL" id="FOXU01000004">
    <property type="protein sequence ID" value="SFQ54081.1"/>
    <property type="molecule type" value="Genomic_DNA"/>
</dbReference>
<dbReference type="NCBIfam" id="TIGR00762">
    <property type="entry name" value="DegV"/>
    <property type="match status" value="1"/>
</dbReference>
<protein>
    <submittedName>
        <fullName evidence="3">EDD domain protein, DegV family</fullName>
    </submittedName>
</protein>
<dbReference type="InterPro" id="IPR043168">
    <property type="entry name" value="DegV_C"/>
</dbReference>
<evidence type="ECO:0000313" key="4">
    <source>
        <dbReference type="Proteomes" id="UP000198734"/>
    </source>
</evidence>
<dbReference type="GO" id="GO:0008289">
    <property type="term" value="F:lipid binding"/>
    <property type="evidence" value="ECO:0007669"/>
    <property type="project" value="UniProtKB-KW"/>
</dbReference>
<dbReference type="Pfam" id="PF02645">
    <property type="entry name" value="DegV"/>
    <property type="match status" value="1"/>
</dbReference>
<dbReference type="Proteomes" id="UP000198734">
    <property type="component" value="Unassembled WGS sequence"/>
</dbReference>
<dbReference type="InterPro" id="IPR050270">
    <property type="entry name" value="DegV_domain_contain"/>
</dbReference>
<dbReference type="RefSeq" id="WP_093537333.1">
    <property type="nucleotide sequence ID" value="NZ_FOXU01000004.1"/>
</dbReference>
<dbReference type="SUPFAM" id="SSF82549">
    <property type="entry name" value="DAK1/DegV-like"/>
    <property type="match status" value="1"/>
</dbReference>
<dbReference type="OrthoDB" id="9780660at2"/>
<dbReference type="InterPro" id="IPR003797">
    <property type="entry name" value="DegV"/>
</dbReference>
<keyword evidence="2" id="KW-0446">Lipid-binding</keyword>
<evidence type="ECO:0000256" key="1">
    <source>
        <dbReference type="ARBA" id="ARBA00003238"/>
    </source>
</evidence>
<accession>A0A1I5ZC81</accession>
<evidence type="ECO:0000313" key="3">
    <source>
        <dbReference type="EMBL" id="SFQ54081.1"/>
    </source>
</evidence>
<dbReference type="STRING" id="126156.SAMN05421670_2621"/>
<dbReference type="PANTHER" id="PTHR33434:SF3">
    <property type="entry name" value="DEGV DOMAIN-CONTAINING PROTEIN YITS"/>
    <property type="match status" value="1"/>
</dbReference>
<dbReference type="Gene3D" id="3.40.50.10170">
    <property type="match status" value="1"/>
</dbReference>
<reference evidence="4" key="1">
    <citation type="submission" date="2016-10" db="EMBL/GenBank/DDBJ databases">
        <authorList>
            <person name="Varghese N."/>
            <person name="Submissions S."/>
        </authorList>
    </citation>
    <scope>NUCLEOTIDE SEQUENCE [LARGE SCALE GENOMIC DNA]</scope>
    <source>
        <strain evidence="4">DSM 11706</strain>
    </source>
</reference>
<dbReference type="PROSITE" id="PS51482">
    <property type="entry name" value="DEGV"/>
    <property type="match status" value="1"/>
</dbReference>
<dbReference type="Gene3D" id="3.30.1180.10">
    <property type="match status" value="1"/>
</dbReference>
<proteinExistence type="predicted"/>
<dbReference type="PANTHER" id="PTHR33434">
    <property type="entry name" value="DEGV DOMAIN-CONTAINING PROTEIN DR_1986-RELATED"/>
    <property type="match status" value="1"/>
</dbReference>
<comment type="function">
    <text evidence="1">May bind long-chain fatty acids, such as palmitate, and may play a role in lipid transport or fatty acid metabolism.</text>
</comment>
<gene>
    <name evidence="3" type="ORF">SAMN05421670_2621</name>
</gene>